<sequence>CSSRSLNAAQTAPARRRIPVPPPASPSPSLSPFPRCPLQRLQVAQDVGSSCQLSVHVPPAVTCKAPQFFKLAQPVTVLRLPTPAFTSPRHELDASHRVQRARDKEPDSHSNALVGFLTDTPHHTLPQLTCSYQPQNSDSHSQPSASARAHNSVSRNPFGNTTPSHYSYLTYGYRYLTLLCAIAMPDVRSDSGLGLRFIDLNDNEDDNSPCKGLRRLRSHDRVVKLPPPSTPHVATPKPSSPQASSPSLPSTLSFRGFSPLSPPRKQFSTTSQQFSTPVAKSPLARSWTEDDLTASVRSDDNGTQTTRDTLGLVQRLNELAEKLLAGEEVPDTSVSAMHGKLDEIEGVMTGEVHVAQETPQGKPKTWPVVEQIEQEHESLWTSPSPSWFRSGLSDISPSWRSSFRRDTPSPEPTIEKKPAVDAFRIASEAAKLNIELETLMTNLKARQEESEHIHQLLVTRAERAAQRIIFLQSRVRNLEEELQENDSELTYLRLGLKAIEVQLPLDVDPDLNQSILNWKADWTALKRKRAKNKSYDRSAYSTPLGTPIRPPR</sequence>
<feature type="non-terminal residue" evidence="3">
    <location>
        <position position="552"/>
    </location>
</feature>
<feature type="region of interest" description="Disordered" evidence="2">
    <location>
        <begin position="85"/>
        <end position="161"/>
    </location>
</feature>
<accession>A0AAD9YX27</accession>
<keyword evidence="4" id="KW-1185">Reference proteome</keyword>
<evidence type="ECO:0000313" key="4">
    <source>
        <dbReference type="Proteomes" id="UP001281614"/>
    </source>
</evidence>
<feature type="coiled-coil region" evidence="1">
    <location>
        <begin position="429"/>
        <end position="488"/>
    </location>
</feature>
<evidence type="ECO:0000313" key="3">
    <source>
        <dbReference type="EMBL" id="KAK2780213.1"/>
    </source>
</evidence>
<dbReference type="Proteomes" id="UP001281614">
    <property type="component" value="Unassembled WGS sequence"/>
</dbReference>
<dbReference type="AlphaFoldDB" id="A0AAD9YX27"/>
<protein>
    <submittedName>
        <fullName evidence="3">Uncharacterized protein</fullName>
    </submittedName>
</protein>
<feature type="compositionally biased region" description="Basic and acidic residues" evidence="2">
    <location>
        <begin position="88"/>
        <end position="108"/>
    </location>
</feature>
<feature type="region of interest" description="Disordered" evidence="2">
    <location>
        <begin position="531"/>
        <end position="552"/>
    </location>
</feature>
<comment type="caution">
    <text evidence="3">The sequence shown here is derived from an EMBL/GenBank/DDBJ whole genome shotgun (WGS) entry which is preliminary data.</text>
</comment>
<feature type="compositionally biased region" description="Pro residues" evidence="2">
    <location>
        <begin position="19"/>
        <end position="33"/>
    </location>
</feature>
<feature type="compositionally biased region" description="Polar residues" evidence="2">
    <location>
        <begin position="1"/>
        <end position="10"/>
    </location>
</feature>
<organism evidence="3 4">
    <name type="scientific">Colletotrichum kahawae</name>
    <name type="common">Coffee berry disease fungus</name>
    <dbReference type="NCBI Taxonomy" id="34407"/>
    <lineage>
        <taxon>Eukaryota</taxon>
        <taxon>Fungi</taxon>
        <taxon>Dikarya</taxon>
        <taxon>Ascomycota</taxon>
        <taxon>Pezizomycotina</taxon>
        <taxon>Sordariomycetes</taxon>
        <taxon>Hypocreomycetidae</taxon>
        <taxon>Glomerellales</taxon>
        <taxon>Glomerellaceae</taxon>
        <taxon>Colletotrichum</taxon>
        <taxon>Colletotrichum gloeosporioides species complex</taxon>
    </lineage>
</organism>
<reference evidence="3" key="1">
    <citation type="submission" date="2023-02" db="EMBL/GenBank/DDBJ databases">
        <title>Colletotrichum kahawae CIFC_Que2 genome sequencing and assembly.</title>
        <authorList>
            <person name="Baroncelli R."/>
        </authorList>
    </citation>
    <scope>NUCLEOTIDE SEQUENCE</scope>
    <source>
        <strain evidence="3">CIFC_Que2</strain>
    </source>
</reference>
<feature type="compositionally biased region" description="Polar residues" evidence="2">
    <location>
        <begin position="126"/>
        <end position="161"/>
    </location>
</feature>
<evidence type="ECO:0000256" key="1">
    <source>
        <dbReference type="SAM" id="Coils"/>
    </source>
</evidence>
<feature type="compositionally biased region" description="Low complexity" evidence="2">
    <location>
        <begin position="234"/>
        <end position="253"/>
    </location>
</feature>
<dbReference type="EMBL" id="VYYT01000001">
    <property type="protein sequence ID" value="KAK2780213.1"/>
    <property type="molecule type" value="Genomic_DNA"/>
</dbReference>
<feature type="region of interest" description="Disordered" evidence="2">
    <location>
        <begin position="1"/>
        <end position="33"/>
    </location>
</feature>
<feature type="compositionally biased region" description="Polar residues" evidence="2">
    <location>
        <begin position="266"/>
        <end position="278"/>
    </location>
</feature>
<gene>
    <name evidence="3" type="ORF">CKAH01_00157</name>
</gene>
<feature type="region of interest" description="Disordered" evidence="2">
    <location>
        <begin position="221"/>
        <end position="306"/>
    </location>
</feature>
<evidence type="ECO:0000256" key="2">
    <source>
        <dbReference type="SAM" id="MobiDB-lite"/>
    </source>
</evidence>
<proteinExistence type="predicted"/>
<keyword evidence="1" id="KW-0175">Coiled coil</keyword>
<name>A0AAD9YX27_COLKA</name>